<proteinExistence type="predicted"/>
<feature type="region of interest" description="Disordered" evidence="1">
    <location>
        <begin position="79"/>
        <end position="113"/>
    </location>
</feature>
<gene>
    <name evidence="2" type="ORF">EYF80_041730</name>
</gene>
<evidence type="ECO:0000313" key="2">
    <source>
        <dbReference type="EMBL" id="TNN48063.1"/>
    </source>
</evidence>
<comment type="caution">
    <text evidence="2">The sequence shown here is derived from an EMBL/GenBank/DDBJ whole genome shotgun (WGS) entry which is preliminary data.</text>
</comment>
<protein>
    <submittedName>
        <fullName evidence="2">Uncharacterized protein</fullName>
    </submittedName>
</protein>
<name>A0A4Z2G5A3_9TELE</name>
<sequence length="177" mass="18871">MDLIGFAIGDGVSLPSITTPQTCQTNLPRLKVTPGEHAADRRNQSPERTVSPEAEGLRKTSVRMSCTCMSRLSCGSLHTEQRGGRGGYVTNTPPRSAARGGRDVNGRRMNTPGSLRRHVHTEAYDVCGDIEPTLRRSPQPPLCGSKGVTAPGKKAVVLSRQSAGATQETCPTTGYKV</sequence>
<feature type="region of interest" description="Disordered" evidence="1">
    <location>
        <begin position="27"/>
        <end position="58"/>
    </location>
</feature>
<keyword evidence="3" id="KW-1185">Reference proteome</keyword>
<reference evidence="2 3" key="1">
    <citation type="submission" date="2019-03" db="EMBL/GenBank/DDBJ databases">
        <title>First draft genome of Liparis tanakae, snailfish: a comprehensive survey of snailfish specific genes.</title>
        <authorList>
            <person name="Kim W."/>
            <person name="Song I."/>
            <person name="Jeong J.-H."/>
            <person name="Kim D."/>
            <person name="Kim S."/>
            <person name="Ryu S."/>
            <person name="Song J.Y."/>
            <person name="Lee S.K."/>
        </authorList>
    </citation>
    <scope>NUCLEOTIDE SEQUENCE [LARGE SCALE GENOMIC DNA]</scope>
    <source>
        <tissue evidence="2">Muscle</tissue>
    </source>
</reference>
<evidence type="ECO:0000256" key="1">
    <source>
        <dbReference type="SAM" id="MobiDB-lite"/>
    </source>
</evidence>
<dbReference type="AlphaFoldDB" id="A0A4Z2G5A3"/>
<dbReference type="EMBL" id="SRLO01000712">
    <property type="protein sequence ID" value="TNN48063.1"/>
    <property type="molecule type" value="Genomic_DNA"/>
</dbReference>
<organism evidence="2 3">
    <name type="scientific">Liparis tanakae</name>
    <name type="common">Tanaka's snailfish</name>
    <dbReference type="NCBI Taxonomy" id="230148"/>
    <lineage>
        <taxon>Eukaryota</taxon>
        <taxon>Metazoa</taxon>
        <taxon>Chordata</taxon>
        <taxon>Craniata</taxon>
        <taxon>Vertebrata</taxon>
        <taxon>Euteleostomi</taxon>
        <taxon>Actinopterygii</taxon>
        <taxon>Neopterygii</taxon>
        <taxon>Teleostei</taxon>
        <taxon>Neoteleostei</taxon>
        <taxon>Acanthomorphata</taxon>
        <taxon>Eupercaria</taxon>
        <taxon>Perciformes</taxon>
        <taxon>Cottioidei</taxon>
        <taxon>Cottales</taxon>
        <taxon>Liparidae</taxon>
        <taxon>Liparis</taxon>
    </lineage>
</organism>
<dbReference type="Proteomes" id="UP000314294">
    <property type="component" value="Unassembled WGS sequence"/>
</dbReference>
<accession>A0A4Z2G5A3</accession>
<evidence type="ECO:0000313" key="3">
    <source>
        <dbReference type="Proteomes" id="UP000314294"/>
    </source>
</evidence>